<dbReference type="PANTHER" id="PTHR43213">
    <property type="entry name" value="BIFUNCTIONAL DTTP/UTP PYROPHOSPHATASE/METHYLTRANSFERASE PROTEIN-RELATED"/>
    <property type="match status" value="1"/>
</dbReference>
<comment type="cofactor">
    <cofactor evidence="1">
        <name>a divalent metal cation</name>
        <dbReference type="ChEBI" id="CHEBI:60240"/>
    </cofactor>
</comment>
<evidence type="ECO:0000256" key="1">
    <source>
        <dbReference type="ARBA" id="ARBA00001968"/>
    </source>
</evidence>
<gene>
    <name evidence="3" type="primary">BQ5605_C024g09806</name>
    <name evidence="3" type="ORF">BQ5605_C024G09806</name>
</gene>
<dbReference type="Proteomes" id="UP000249464">
    <property type="component" value="Unassembled WGS sequence"/>
</dbReference>
<dbReference type="EMBL" id="FQNC01000086">
    <property type="protein sequence ID" value="SGZ25950.1"/>
    <property type="molecule type" value="Genomic_DNA"/>
</dbReference>
<sequence length="274" mass="29491">MPSPPSAHNSVLPSALNIPLFNKLRNKRIILASASPRRVEILKAYGLSPEVVKSEFPEELNHGDFDNPGDYTVATATEKAIDVYSKLVRESPDDPPDLVIGADTVVVLGSEASYSILEKPRSKADQMGMLTDFNGSKVDVITAVTLVVLIQMKKGLDGRLFAPWSRNSSLCDTASICSAQPQLANPGYSLQSLVQSTKVRKTVNFAHNSPQLIRAYVDCGEGIDRAGGFAVQGLGGMLIKGIEGDYNNVVGFPGQAFFEWLGTLADEGTLCEMD</sequence>
<evidence type="ECO:0000313" key="3">
    <source>
        <dbReference type="EMBL" id="SGZ25950.1"/>
    </source>
</evidence>
<reference evidence="3 4" key="1">
    <citation type="submission" date="2016-11" db="EMBL/GenBank/DDBJ databases">
        <authorList>
            <person name="Jaros S."/>
            <person name="Januszkiewicz K."/>
            <person name="Wedrychowicz H."/>
        </authorList>
    </citation>
    <scope>NUCLEOTIDE SEQUENCE [LARGE SCALE GENOMIC DNA]</scope>
</reference>
<keyword evidence="4" id="KW-1185">Reference proteome</keyword>
<dbReference type="InterPro" id="IPR029001">
    <property type="entry name" value="ITPase-like_fam"/>
</dbReference>
<evidence type="ECO:0000313" key="4">
    <source>
        <dbReference type="Proteomes" id="UP000249464"/>
    </source>
</evidence>
<name>A0A2X0PFC0_9BASI</name>
<protein>
    <submittedName>
        <fullName evidence="3">BQ5605_C024g09806 protein</fullName>
    </submittedName>
</protein>
<proteinExistence type="inferred from homology"/>
<dbReference type="AlphaFoldDB" id="A0A2X0PFC0"/>
<accession>A0A2X0PFC0</accession>
<dbReference type="Pfam" id="PF02545">
    <property type="entry name" value="Maf"/>
    <property type="match status" value="2"/>
</dbReference>
<dbReference type="GO" id="GO:0047429">
    <property type="term" value="F:nucleoside triphosphate diphosphatase activity"/>
    <property type="evidence" value="ECO:0007669"/>
    <property type="project" value="InterPro"/>
</dbReference>
<dbReference type="SUPFAM" id="SSF52972">
    <property type="entry name" value="ITPase-like"/>
    <property type="match status" value="2"/>
</dbReference>
<evidence type="ECO:0000256" key="2">
    <source>
        <dbReference type="ARBA" id="ARBA00022801"/>
    </source>
</evidence>
<dbReference type="Gene3D" id="3.90.950.10">
    <property type="match status" value="1"/>
</dbReference>
<dbReference type="CDD" id="cd00555">
    <property type="entry name" value="Maf"/>
    <property type="match status" value="1"/>
</dbReference>
<keyword evidence="2" id="KW-0378">Hydrolase</keyword>
<dbReference type="STRING" id="796604.A0A2X0PFC0"/>
<dbReference type="HAMAP" id="MF_00528">
    <property type="entry name" value="Maf"/>
    <property type="match status" value="1"/>
</dbReference>
<dbReference type="PANTHER" id="PTHR43213:SF5">
    <property type="entry name" value="BIFUNCTIONAL DTTP_UTP PYROPHOSPHATASE_METHYLTRANSFERASE PROTEIN-RELATED"/>
    <property type="match status" value="1"/>
</dbReference>
<organism evidence="3 4">
    <name type="scientific">Microbotryum silenes-dioicae</name>
    <dbReference type="NCBI Taxonomy" id="796604"/>
    <lineage>
        <taxon>Eukaryota</taxon>
        <taxon>Fungi</taxon>
        <taxon>Dikarya</taxon>
        <taxon>Basidiomycota</taxon>
        <taxon>Pucciniomycotina</taxon>
        <taxon>Microbotryomycetes</taxon>
        <taxon>Microbotryales</taxon>
        <taxon>Microbotryaceae</taxon>
        <taxon>Microbotryum</taxon>
    </lineage>
</organism>
<dbReference type="InterPro" id="IPR003697">
    <property type="entry name" value="Maf-like"/>
</dbReference>